<dbReference type="AlphaFoldDB" id="A0A7W2FUB8"/>
<evidence type="ECO:0000313" key="1">
    <source>
        <dbReference type="EMBL" id="MBA5764387.1"/>
    </source>
</evidence>
<protein>
    <submittedName>
        <fullName evidence="1">Uncharacterized protein</fullName>
    </submittedName>
</protein>
<comment type="caution">
    <text evidence="1">The sequence shown here is derived from an EMBL/GenBank/DDBJ whole genome shotgun (WGS) entry which is preliminary data.</text>
</comment>
<organism evidence="1 2">
    <name type="scientific">Vibrio marinisediminis</name>
    <dbReference type="NCBI Taxonomy" id="2758441"/>
    <lineage>
        <taxon>Bacteria</taxon>
        <taxon>Pseudomonadati</taxon>
        <taxon>Pseudomonadota</taxon>
        <taxon>Gammaproteobacteria</taxon>
        <taxon>Vibrionales</taxon>
        <taxon>Vibrionaceae</taxon>
        <taxon>Vibrio</taxon>
    </lineage>
</organism>
<dbReference type="RefSeq" id="WP_182110440.1">
    <property type="nucleotide sequence ID" value="NZ_JACFYF010000019.1"/>
</dbReference>
<reference evidence="1 2" key="1">
    <citation type="submission" date="2020-07" db="EMBL/GenBank/DDBJ databases">
        <title>Vibrio marinisediminis sp. nov., isolated from marine sediment.</title>
        <authorList>
            <person name="Ji X."/>
        </authorList>
    </citation>
    <scope>NUCLEOTIDE SEQUENCE [LARGE SCALE GENOMIC DNA]</scope>
    <source>
        <strain evidence="1 2">404</strain>
    </source>
</reference>
<sequence>MSAIKKEQLDNYYRILYFDGEKIAELKVSAENRKEAIEILKQYGYSASDVFSIFP</sequence>
<dbReference type="Proteomes" id="UP000571701">
    <property type="component" value="Unassembled WGS sequence"/>
</dbReference>
<keyword evidence="2" id="KW-1185">Reference proteome</keyword>
<evidence type="ECO:0000313" key="2">
    <source>
        <dbReference type="Proteomes" id="UP000571701"/>
    </source>
</evidence>
<name>A0A7W2FUB8_9VIBR</name>
<accession>A0A7W2FUB8</accession>
<dbReference type="EMBL" id="JACFYF010000019">
    <property type="protein sequence ID" value="MBA5764387.1"/>
    <property type="molecule type" value="Genomic_DNA"/>
</dbReference>
<gene>
    <name evidence="1" type="ORF">H2O73_18690</name>
</gene>
<proteinExistence type="predicted"/>